<evidence type="ECO:0008006" key="4">
    <source>
        <dbReference type="Google" id="ProtNLM"/>
    </source>
</evidence>
<feature type="compositionally biased region" description="Low complexity" evidence="1">
    <location>
        <begin position="99"/>
        <end position="115"/>
    </location>
</feature>
<gene>
    <name evidence="2" type="ORF">SAV14893_053200</name>
</gene>
<organism evidence="2 3">
    <name type="scientific">Streptomyces avermitilis</name>
    <dbReference type="NCBI Taxonomy" id="33903"/>
    <lineage>
        <taxon>Bacteria</taxon>
        <taxon>Bacillati</taxon>
        <taxon>Actinomycetota</taxon>
        <taxon>Actinomycetes</taxon>
        <taxon>Kitasatosporales</taxon>
        <taxon>Streptomycetaceae</taxon>
        <taxon>Streptomyces</taxon>
    </lineage>
</organism>
<proteinExistence type="predicted"/>
<reference evidence="2 3" key="1">
    <citation type="submission" date="2019-04" db="EMBL/GenBank/DDBJ databases">
        <title>Draft genome sequences of Streptomyces avermitilis NBRC 14893.</title>
        <authorList>
            <person name="Komaki H."/>
            <person name="Tamura T."/>
            <person name="Hosoyama A."/>
        </authorList>
    </citation>
    <scope>NUCLEOTIDE SEQUENCE [LARGE SCALE GENOMIC DNA]</scope>
    <source>
        <strain evidence="2 3">NBRC 14893</strain>
    </source>
</reference>
<evidence type="ECO:0000256" key="1">
    <source>
        <dbReference type="SAM" id="MobiDB-lite"/>
    </source>
</evidence>
<accession>A0A4D4M2G4</accession>
<dbReference type="AlphaFoldDB" id="A0A4D4M2G4"/>
<dbReference type="Proteomes" id="UP000302139">
    <property type="component" value="Unassembled WGS sequence"/>
</dbReference>
<protein>
    <recommendedName>
        <fullName evidence="4">Methyltransferase type 11 domain-containing protein</fullName>
    </recommendedName>
</protein>
<name>A0A4D4M2G4_STRAX</name>
<evidence type="ECO:0000313" key="3">
    <source>
        <dbReference type="Proteomes" id="UP000302139"/>
    </source>
</evidence>
<feature type="region of interest" description="Disordered" evidence="1">
    <location>
        <begin position="99"/>
        <end position="128"/>
    </location>
</feature>
<comment type="caution">
    <text evidence="2">The sequence shown here is derived from an EMBL/GenBank/DDBJ whole genome shotgun (WGS) entry which is preliminary data.</text>
</comment>
<dbReference type="SUPFAM" id="SSF53335">
    <property type="entry name" value="S-adenosyl-L-methionine-dependent methyltransferases"/>
    <property type="match status" value="1"/>
</dbReference>
<sequence>MKDPSIRRSLALFRAFRHEQEDPEACYSLLARDAADQVEAYGGPVKARTVVDVGGGGGYFTEEFRRRGAGAYLFEPDVGELGPKPPAGSVVADGYLLPSRTRSPTSASPPTFSNTWPIRRPSSARWCG</sequence>
<dbReference type="EMBL" id="BJHX01000001">
    <property type="protein sequence ID" value="GDY65927.1"/>
    <property type="molecule type" value="Genomic_DNA"/>
</dbReference>
<dbReference type="InterPro" id="IPR029063">
    <property type="entry name" value="SAM-dependent_MTases_sf"/>
</dbReference>
<evidence type="ECO:0000313" key="2">
    <source>
        <dbReference type="EMBL" id="GDY65927.1"/>
    </source>
</evidence>